<gene>
    <name evidence="1" type="ORF">Gogos_019893</name>
</gene>
<dbReference type="OrthoDB" id="6106870at2759"/>
<sequence length="117" mass="13072">MLKYIPELQSQVEILLQKKQQILSTICKQDDHDLSNQHHQNKTKLSDGFKVSPFTVSGTKVSDTEVTIQISTFGPTSQGIPPLSPILHGLEEDGIFLTDASCFESFGGRVFYNLNFQ</sequence>
<organism evidence="1 2">
    <name type="scientific">Gossypium gossypioides</name>
    <name type="common">Mexican cotton</name>
    <name type="synonym">Selera gossypioides</name>
    <dbReference type="NCBI Taxonomy" id="34282"/>
    <lineage>
        <taxon>Eukaryota</taxon>
        <taxon>Viridiplantae</taxon>
        <taxon>Streptophyta</taxon>
        <taxon>Embryophyta</taxon>
        <taxon>Tracheophyta</taxon>
        <taxon>Spermatophyta</taxon>
        <taxon>Magnoliopsida</taxon>
        <taxon>eudicotyledons</taxon>
        <taxon>Gunneridae</taxon>
        <taxon>Pentapetalae</taxon>
        <taxon>rosids</taxon>
        <taxon>malvids</taxon>
        <taxon>Malvales</taxon>
        <taxon>Malvaceae</taxon>
        <taxon>Malvoideae</taxon>
        <taxon>Gossypium</taxon>
    </lineage>
</organism>
<dbReference type="Proteomes" id="UP000593579">
    <property type="component" value="Unassembled WGS sequence"/>
</dbReference>
<name>A0A7J9D480_GOSGO</name>
<dbReference type="AlphaFoldDB" id="A0A7J9D480"/>
<evidence type="ECO:0008006" key="3">
    <source>
        <dbReference type="Google" id="ProtNLM"/>
    </source>
</evidence>
<reference evidence="1 2" key="1">
    <citation type="journal article" date="2019" name="Genome Biol. Evol.">
        <title>Insights into the evolution of the New World diploid cottons (Gossypium, subgenus Houzingenia) based on genome sequencing.</title>
        <authorList>
            <person name="Grover C.E."/>
            <person name="Arick M.A. 2nd"/>
            <person name="Thrash A."/>
            <person name="Conover J.L."/>
            <person name="Sanders W.S."/>
            <person name="Peterson D.G."/>
            <person name="Frelichowski J.E."/>
            <person name="Scheffler J.A."/>
            <person name="Scheffler B.E."/>
            <person name="Wendel J.F."/>
        </authorList>
    </citation>
    <scope>NUCLEOTIDE SEQUENCE [LARGE SCALE GENOMIC DNA]</scope>
    <source>
        <strain evidence="1">5</strain>
        <tissue evidence="1">Leaf</tissue>
    </source>
</reference>
<evidence type="ECO:0000313" key="2">
    <source>
        <dbReference type="Proteomes" id="UP000593579"/>
    </source>
</evidence>
<accession>A0A7J9D480</accession>
<protein>
    <recommendedName>
        <fullName evidence="3">BHLH domain-containing protein</fullName>
    </recommendedName>
</protein>
<dbReference type="EMBL" id="JABEZY010268886">
    <property type="protein sequence ID" value="MBA0755305.1"/>
    <property type="molecule type" value="Genomic_DNA"/>
</dbReference>
<evidence type="ECO:0000313" key="1">
    <source>
        <dbReference type="EMBL" id="MBA0755305.1"/>
    </source>
</evidence>
<feature type="non-terminal residue" evidence="1">
    <location>
        <position position="117"/>
    </location>
</feature>
<keyword evidence="2" id="KW-1185">Reference proteome</keyword>
<comment type="caution">
    <text evidence="1">The sequence shown here is derived from an EMBL/GenBank/DDBJ whole genome shotgun (WGS) entry which is preliminary data.</text>
</comment>
<proteinExistence type="predicted"/>